<evidence type="ECO:0000313" key="14">
    <source>
        <dbReference type="Proteomes" id="UP000281406"/>
    </source>
</evidence>
<feature type="region of interest" description="Disordered" evidence="11">
    <location>
        <begin position="72"/>
        <end position="131"/>
    </location>
</feature>
<sequence length="787" mass="88560">MSMSHRGERGASGRSRSRRDASSQTAGQEVWRPGSDDRDQDPLPDPTQTLSQEISGYLTPLPSEFSVFVSTGQDQWRRKWQSGSQQSPDDGGPSTPFKRLDKRSHRASGRSRSTRTDSSPDVMSTSCLSLSEDNVERRSCRELLSLSSRGTYSVTWRWSGDGPDRPNQQGKRRLSRSDSLEEWMCPPLPGQVPVGPSETSNGRTAQAAVKEASPVNKSSTEEPTKCRKRKRFGSFFQRLWKAMKSSFGCCFHSSAVDVVEPFVPPADLEPEPEPDPEPSPAPDHSAVKTNNESFESLYNAGEMIGSGGFGRVYEGTCRFDGKKVAIKRIRKTDNNRYLDIPGHPKPLVTEVALLLLMRREPISPYIIQLYEWFEHPQKFTLVMEFPEPCESLLDFVIRHPQLDETPARVIMRQAVLAVQHCIEHSVFHNDVHAQNFLLKKNTLELKLIDFGCGQLFSSDGYKRNLYRGILDYCPPEALTEPRFHAIPANVWSLGVLLYEMVNACSPFQDRVEITQAKVTFQNSSLSKGGKEEVIFSLCPAATATYRKCKKIGHYAKLCRSALANMYKGLDVELLPYYKLHLELSVKDNFIFQGSRLIAPAALRYVLVSIAREVLQGELRTKQHLHDLYWWPVMDDQVHDAVRSCHVCQFNDKAIKSYPAPLQPVLLVDGPWQKVDLTLAFDTGASNCRFAITLTMTAKGRKEGIAVPLSITQQLMVLQRTSTVCSNTCEMAIQQHQPWKPMVTDFFRCSVPLHKLQLVLHPFSSTMAVKCAQGCLFCCLLLCTSQLK</sequence>
<dbReference type="InterPro" id="IPR011009">
    <property type="entry name" value="Kinase-like_dom_sf"/>
</dbReference>
<evidence type="ECO:0000256" key="1">
    <source>
        <dbReference type="ARBA" id="ARBA00005505"/>
    </source>
</evidence>
<proteinExistence type="inferred from homology"/>
<evidence type="ECO:0000256" key="3">
    <source>
        <dbReference type="ARBA" id="ARBA00022527"/>
    </source>
</evidence>
<keyword evidence="3" id="KW-0723">Serine/threonine-protein kinase</keyword>
<dbReference type="Gene3D" id="3.30.200.20">
    <property type="entry name" value="Phosphorylase Kinase, domain 1"/>
    <property type="match status" value="1"/>
</dbReference>
<feature type="region of interest" description="Disordered" evidence="11">
    <location>
        <begin position="263"/>
        <end position="288"/>
    </location>
</feature>
<dbReference type="Pfam" id="PF17921">
    <property type="entry name" value="Integrase_H2C2"/>
    <property type="match status" value="1"/>
</dbReference>
<feature type="region of interest" description="Disordered" evidence="11">
    <location>
        <begin position="1"/>
        <end position="57"/>
    </location>
</feature>
<comment type="catalytic activity">
    <reaction evidence="9">
        <text>L-seryl-[protein] + ATP = O-phospho-L-seryl-[protein] + ADP + H(+)</text>
        <dbReference type="Rhea" id="RHEA:17989"/>
        <dbReference type="Rhea" id="RHEA-COMP:9863"/>
        <dbReference type="Rhea" id="RHEA-COMP:11604"/>
        <dbReference type="ChEBI" id="CHEBI:15378"/>
        <dbReference type="ChEBI" id="CHEBI:29999"/>
        <dbReference type="ChEBI" id="CHEBI:30616"/>
        <dbReference type="ChEBI" id="CHEBI:83421"/>
        <dbReference type="ChEBI" id="CHEBI:456216"/>
        <dbReference type="EC" id="2.7.11.1"/>
    </reaction>
</comment>
<dbReference type="InterPro" id="IPR000719">
    <property type="entry name" value="Prot_kinase_dom"/>
</dbReference>
<comment type="similarity">
    <text evidence="1">Belongs to the protein kinase superfamily. CAMK Ser/Thr protein kinase family. PIM subfamily.</text>
</comment>
<protein>
    <recommendedName>
        <fullName evidence="2">non-specific serine/threonine protein kinase</fullName>
        <ecNumber evidence="2">2.7.11.1</ecNumber>
    </recommendedName>
</protein>
<keyword evidence="4" id="KW-0808">Transferase</keyword>
<dbReference type="Gene3D" id="1.10.510.10">
    <property type="entry name" value="Transferase(Phosphotransferase) domain 1"/>
    <property type="match status" value="1"/>
</dbReference>
<feature type="region of interest" description="Disordered" evidence="11">
    <location>
        <begin position="155"/>
        <end position="182"/>
    </location>
</feature>
<evidence type="ECO:0000256" key="5">
    <source>
        <dbReference type="ARBA" id="ARBA00022741"/>
    </source>
</evidence>
<evidence type="ECO:0000256" key="10">
    <source>
        <dbReference type="PROSITE-ProRule" id="PRU10141"/>
    </source>
</evidence>
<keyword evidence="14" id="KW-1185">Reference proteome</keyword>
<dbReference type="GO" id="GO:0005524">
    <property type="term" value="F:ATP binding"/>
    <property type="evidence" value="ECO:0007669"/>
    <property type="project" value="UniProtKB-UniRule"/>
</dbReference>
<dbReference type="Pfam" id="PF00069">
    <property type="entry name" value="Pkinase"/>
    <property type="match status" value="1"/>
</dbReference>
<gene>
    <name evidence="13" type="ORF">DPX16_12802</name>
</gene>
<dbReference type="Gene3D" id="1.10.340.70">
    <property type="match status" value="1"/>
</dbReference>
<evidence type="ECO:0000259" key="12">
    <source>
        <dbReference type="PROSITE" id="PS50011"/>
    </source>
</evidence>
<comment type="catalytic activity">
    <reaction evidence="8">
        <text>L-threonyl-[protein] + ATP = O-phospho-L-threonyl-[protein] + ADP + H(+)</text>
        <dbReference type="Rhea" id="RHEA:46608"/>
        <dbReference type="Rhea" id="RHEA-COMP:11060"/>
        <dbReference type="Rhea" id="RHEA-COMP:11605"/>
        <dbReference type="ChEBI" id="CHEBI:15378"/>
        <dbReference type="ChEBI" id="CHEBI:30013"/>
        <dbReference type="ChEBI" id="CHEBI:30616"/>
        <dbReference type="ChEBI" id="CHEBI:61977"/>
        <dbReference type="ChEBI" id="CHEBI:456216"/>
        <dbReference type="EC" id="2.7.11.1"/>
    </reaction>
</comment>
<feature type="domain" description="Protein kinase" evidence="12">
    <location>
        <begin position="298"/>
        <end position="577"/>
    </location>
</feature>
<dbReference type="InterPro" id="IPR051138">
    <property type="entry name" value="PIM_Ser/Thr_kinase"/>
</dbReference>
<evidence type="ECO:0000256" key="2">
    <source>
        <dbReference type="ARBA" id="ARBA00012513"/>
    </source>
</evidence>
<feature type="binding site" evidence="10">
    <location>
        <position position="331"/>
    </location>
    <ligand>
        <name>ATP</name>
        <dbReference type="ChEBI" id="CHEBI:30616"/>
    </ligand>
</feature>
<dbReference type="OrthoDB" id="10252171at2759"/>
<keyword evidence="5 10" id="KW-0547">Nucleotide-binding</keyword>
<dbReference type="PROSITE" id="PS50011">
    <property type="entry name" value="PROTEIN_KINASE_DOM"/>
    <property type="match status" value="1"/>
</dbReference>
<feature type="compositionally biased region" description="Basic residues" evidence="11">
    <location>
        <begin position="100"/>
        <end position="113"/>
    </location>
</feature>
<dbReference type="EMBL" id="RJVU01004028">
    <property type="protein sequence ID" value="ROL54933.1"/>
    <property type="molecule type" value="Genomic_DNA"/>
</dbReference>
<reference evidence="13 14" key="1">
    <citation type="submission" date="2018-10" db="EMBL/GenBank/DDBJ databases">
        <title>Genome assembly for a Yunnan-Guizhou Plateau 3E fish, Anabarilius grahami (Regan), and its evolutionary and genetic applications.</title>
        <authorList>
            <person name="Jiang W."/>
        </authorList>
    </citation>
    <scope>NUCLEOTIDE SEQUENCE [LARGE SCALE GENOMIC DNA]</scope>
    <source>
        <strain evidence="13">AG-KIZ</strain>
        <tissue evidence="13">Muscle</tissue>
    </source>
</reference>
<dbReference type="PROSITE" id="PS00107">
    <property type="entry name" value="PROTEIN_KINASE_ATP"/>
    <property type="match status" value="1"/>
</dbReference>
<dbReference type="GO" id="GO:0043066">
    <property type="term" value="P:negative regulation of apoptotic process"/>
    <property type="evidence" value="ECO:0007669"/>
    <property type="project" value="TreeGrafter"/>
</dbReference>
<comment type="caution">
    <text evidence="13">The sequence shown here is derived from an EMBL/GenBank/DDBJ whole genome shotgun (WGS) entry which is preliminary data.</text>
</comment>
<dbReference type="InterPro" id="IPR017441">
    <property type="entry name" value="Protein_kinase_ATP_BS"/>
</dbReference>
<feature type="compositionally biased region" description="Polar residues" evidence="11">
    <location>
        <begin position="121"/>
        <end position="131"/>
    </location>
</feature>
<evidence type="ECO:0000256" key="7">
    <source>
        <dbReference type="ARBA" id="ARBA00022840"/>
    </source>
</evidence>
<accession>A0A3N0Z984</accession>
<dbReference type="GO" id="GO:0007346">
    <property type="term" value="P:regulation of mitotic cell cycle"/>
    <property type="evidence" value="ECO:0007669"/>
    <property type="project" value="TreeGrafter"/>
</dbReference>
<feature type="compositionally biased region" description="Basic and acidic residues" evidence="11">
    <location>
        <begin position="1"/>
        <end position="11"/>
    </location>
</feature>
<evidence type="ECO:0000256" key="8">
    <source>
        <dbReference type="ARBA" id="ARBA00047899"/>
    </source>
</evidence>
<evidence type="ECO:0000256" key="4">
    <source>
        <dbReference type="ARBA" id="ARBA00022679"/>
    </source>
</evidence>
<dbReference type="PANTHER" id="PTHR22984:SF11">
    <property type="entry name" value="AURORA KINASE-RELATED"/>
    <property type="match status" value="1"/>
</dbReference>
<dbReference type="SUPFAM" id="SSF56112">
    <property type="entry name" value="Protein kinase-like (PK-like)"/>
    <property type="match status" value="1"/>
</dbReference>
<evidence type="ECO:0000256" key="9">
    <source>
        <dbReference type="ARBA" id="ARBA00048679"/>
    </source>
</evidence>
<dbReference type="InterPro" id="IPR041588">
    <property type="entry name" value="Integrase_H2C2"/>
</dbReference>
<keyword evidence="6 13" id="KW-0418">Kinase</keyword>
<dbReference type="EC" id="2.7.11.1" evidence="2"/>
<evidence type="ECO:0000313" key="13">
    <source>
        <dbReference type="EMBL" id="ROL54933.1"/>
    </source>
</evidence>
<dbReference type="GO" id="GO:0005737">
    <property type="term" value="C:cytoplasm"/>
    <property type="evidence" value="ECO:0007669"/>
    <property type="project" value="TreeGrafter"/>
</dbReference>
<dbReference type="AlphaFoldDB" id="A0A3N0Z984"/>
<evidence type="ECO:0000256" key="11">
    <source>
        <dbReference type="SAM" id="MobiDB-lite"/>
    </source>
</evidence>
<dbReference type="PANTHER" id="PTHR22984">
    <property type="entry name" value="SERINE/THREONINE-PROTEIN KINASE PIM"/>
    <property type="match status" value="1"/>
</dbReference>
<organism evidence="13 14">
    <name type="scientific">Anabarilius grahami</name>
    <name type="common">Kanglang fish</name>
    <name type="synonym">Barilius grahami</name>
    <dbReference type="NCBI Taxonomy" id="495550"/>
    <lineage>
        <taxon>Eukaryota</taxon>
        <taxon>Metazoa</taxon>
        <taxon>Chordata</taxon>
        <taxon>Craniata</taxon>
        <taxon>Vertebrata</taxon>
        <taxon>Euteleostomi</taxon>
        <taxon>Actinopterygii</taxon>
        <taxon>Neopterygii</taxon>
        <taxon>Teleostei</taxon>
        <taxon>Ostariophysi</taxon>
        <taxon>Cypriniformes</taxon>
        <taxon>Xenocyprididae</taxon>
        <taxon>Xenocypridinae</taxon>
        <taxon>Xenocypridinae incertae sedis</taxon>
        <taxon>Anabarilius</taxon>
    </lineage>
</organism>
<name>A0A3N0Z984_ANAGA</name>
<dbReference type="GO" id="GO:0004674">
    <property type="term" value="F:protein serine/threonine kinase activity"/>
    <property type="evidence" value="ECO:0007669"/>
    <property type="project" value="UniProtKB-KW"/>
</dbReference>
<keyword evidence="7 10" id="KW-0067">ATP-binding</keyword>
<dbReference type="Proteomes" id="UP000281406">
    <property type="component" value="Unassembled WGS sequence"/>
</dbReference>
<evidence type="ECO:0000256" key="6">
    <source>
        <dbReference type="ARBA" id="ARBA00022777"/>
    </source>
</evidence>